<evidence type="ECO:0000313" key="2">
    <source>
        <dbReference type="EMBL" id="EYC28342.1"/>
    </source>
</evidence>
<organism evidence="2 3">
    <name type="scientific">Ancylostoma ceylanicum</name>
    <dbReference type="NCBI Taxonomy" id="53326"/>
    <lineage>
        <taxon>Eukaryota</taxon>
        <taxon>Metazoa</taxon>
        <taxon>Ecdysozoa</taxon>
        <taxon>Nematoda</taxon>
        <taxon>Chromadorea</taxon>
        <taxon>Rhabditida</taxon>
        <taxon>Rhabditina</taxon>
        <taxon>Rhabditomorpha</taxon>
        <taxon>Strongyloidea</taxon>
        <taxon>Ancylostomatidae</taxon>
        <taxon>Ancylostomatinae</taxon>
        <taxon>Ancylostoma</taxon>
    </lineage>
</organism>
<keyword evidence="3" id="KW-1185">Reference proteome</keyword>
<gene>
    <name evidence="2" type="primary">Acey_s0007.g3175</name>
    <name evidence="2" type="ORF">Y032_0007g3175</name>
</gene>
<feature type="signal peptide" evidence="1">
    <location>
        <begin position="1"/>
        <end position="19"/>
    </location>
</feature>
<accession>A0A016VMS6</accession>
<name>A0A016VMS6_9BILA</name>
<dbReference type="AlphaFoldDB" id="A0A016VMS6"/>
<keyword evidence="1" id="KW-0732">Signal</keyword>
<evidence type="ECO:0000313" key="3">
    <source>
        <dbReference type="Proteomes" id="UP000024635"/>
    </source>
</evidence>
<reference evidence="3" key="1">
    <citation type="journal article" date="2015" name="Nat. Genet.">
        <title>The genome and transcriptome of the zoonotic hookworm Ancylostoma ceylanicum identify infection-specific gene families.</title>
        <authorList>
            <person name="Schwarz E.M."/>
            <person name="Hu Y."/>
            <person name="Antoshechkin I."/>
            <person name="Miller M.M."/>
            <person name="Sternberg P.W."/>
            <person name="Aroian R.V."/>
        </authorList>
    </citation>
    <scope>NUCLEOTIDE SEQUENCE</scope>
    <source>
        <strain evidence="3">HY135</strain>
    </source>
</reference>
<feature type="chain" id="PRO_5001490322" evidence="1">
    <location>
        <begin position="20"/>
        <end position="112"/>
    </location>
</feature>
<dbReference type="Proteomes" id="UP000024635">
    <property type="component" value="Unassembled WGS sequence"/>
</dbReference>
<sequence length="112" mass="12496">MRKYFIVVVLASSIIYGHCQVPGGITTQDPNSPEYMMRARKAAKEVSSSGKNLMIPIKSVQTTNCNILDIEPERVVLPKSQIMRAKGKHTLLPNHSFDSAEEGFTKVNDDIY</sequence>
<proteinExistence type="predicted"/>
<comment type="caution">
    <text evidence="2">The sequence shown here is derived from an EMBL/GenBank/DDBJ whole genome shotgun (WGS) entry which is preliminary data.</text>
</comment>
<dbReference type="EMBL" id="JARK01001343">
    <property type="protein sequence ID" value="EYC28342.1"/>
    <property type="molecule type" value="Genomic_DNA"/>
</dbReference>
<evidence type="ECO:0000256" key="1">
    <source>
        <dbReference type="SAM" id="SignalP"/>
    </source>
</evidence>
<protein>
    <submittedName>
        <fullName evidence="2">Uncharacterized protein</fullName>
    </submittedName>
</protein>